<evidence type="ECO:0000256" key="14">
    <source>
        <dbReference type="ARBA" id="ARBA00022692"/>
    </source>
</evidence>
<keyword evidence="18" id="KW-0573">Peptidoglycan synthesis</keyword>
<dbReference type="GO" id="GO:0009002">
    <property type="term" value="F:serine-type D-Ala-D-Ala carboxypeptidase activity"/>
    <property type="evidence" value="ECO:0007669"/>
    <property type="project" value="UniProtKB-EC"/>
</dbReference>
<dbReference type="SUPFAM" id="SSF53955">
    <property type="entry name" value="Lysozyme-like"/>
    <property type="match status" value="1"/>
</dbReference>
<evidence type="ECO:0000256" key="3">
    <source>
        <dbReference type="ARBA" id="ARBA00004752"/>
    </source>
</evidence>
<dbReference type="GO" id="GO:0005886">
    <property type="term" value="C:plasma membrane"/>
    <property type="evidence" value="ECO:0007669"/>
    <property type="project" value="UniProtKB-SubCell"/>
</dbReference>
<dbReference type="EC" id="3.4.16.4" evidence="6"/>
<organism evidence="32 33">
    <name type="scientific">Methylophaga muralis</name>
    <dbReference type="NCBI Taxonomy" id="291169"/>
    <lineage>
        <taxon>Bacteria</taxon>
        <taxon>Pseudomonadati</taxon>
        <taxon>Pseudomonadota</taxon>
        <taxon>Gammaproteobacteria</taxon>
        <taxon>Thiotrichales</taxon>
        <taxon>Piscirickettsiaceae</taxon>
        <taxon>Methylophaga</taxon>
    </lineage>
</organism>
<evidence type="ECO:0000256" key="27">
    <source>
        <dbReference type="ARBA" id="ARBA00060592"/>
    </source>
</evidence>
<evidence type="ECO:0000256" key="4">
    <source>
        <dbReference type="ARBA" id="ARBA00007090"/>
    </source>
</evidence>
<evidence type="ECO:0000256" key="26">
    <source>
        <dbReference type="ARBA" id="ARBA00049902"/>
    </source>
</evidence>
<evidence type="ECO:0000256" key="28">
    <source>
        <dbReference type="SAM" id="Phobius"/>
    </source>
</evidence>
<dbReference type="GO" id="GO:0008360">
    <property type="term" value="P:regulation of cell shape"/>
    <property type="evidence" value="ECO:0007669"/>
    <property type="project" value="UniProtKB-KW"/>
</dbReference>
<comment type="catalytic activity">
    <reaction evidence="24">
        <text>Preferential cleavage: (Ac)2-L-Lys-D-Ala-|-D-Ala. Also transpeptidation of peptidyl-alanyl moieties that are N-acyl substituents of D-alanine.</text>
        <dbReference type="EC" id="3.4.16.4"/>
    </reaction>
</comment>
<comment type="pathway">
    <text evidence="27">Glycan biosynthesis.</text>
</comment>
<comment type="catalytic activity">
    <reaction evidence="26">
        <text>[GlcNAc-(1-&gt;4)-Mur2Ac(oyl-L-Ala-gamma-D-Glu-L-Lys-D-Ala-D-Ala)](n)-di-trans,octa-cis-undecaprenyl diphosphate + beta-D-GlcNAc-(1-&gt;4)-Mur2Ac(oyl-L-Ala-gamma-D-Glu-L-Lys-D-Ala-D-Ala)-di-trans,octa-cis-undecaprenyl diphosphate = [GlcNAc-(1-&gt;4)-Mur2Ac(oyl-L-Ala-gamma-D-Glu-L-Lys-D-Ala-D-Ala)](n+1)-di-trans,octa-cis-undecaprenyl diphosphate + di-trans,octa-cis-undecaprenyl diphosphate + H(+)</text>
        <dbReference type="Rhea" id="RHEA:23708"/>
        <dbReference type="Rhea" id="RHEA-COMP:9602"/>
        <dbReference type="Rhea" id="RHEA-COMP:9603"/>
        <dbReference type="ChEBI" id="CHEBI:15378"/>
        <dbReference type="ChEBI" id="CHEBI:58405"/>
        <dbReference type="ChEBI" id="CHEBI:60033"/>
        <dbReference type="ChEBI" id="CHEBI:78435"/>
        <dbReference type="EC" id="2.4.99.28"/>
    </reaction>
</comment>
<dbReference type="InterPro" id="IPR031376">
    <property type="entry name" value="PCB_OB"/>
</dbReference>
<dbReference type="GO" id="GO:0006508">
    <property type="term" value="P:proteolysis"/>
    <property type="evidence" value="ECO:0007669"/>
    <property type="project" value="UniProtKB-KW"/>
</dbReference>
<dbReference type="PANTHER" id="PTHR32282:SF27">
    <property type="entry name" value="PENICILLIN-BINDING PROTEIN 1A"/>
    <property type="match status" value="1"/>
</dbReference>
<keyword evidence="12" id="KW-0328">Glycosyltransferase</keyword>
<evidence type="ECO:0000256" key="21">
    <source>
        <dbReference type="ARBA" id="ARBA00023251"/>
    </source>
</evidence>
<dbReference type="GO" id="GO:0071555">
    <property type="term" value="P:cell wall organization"/>
    <property type="evidence" value="ECO:0007669"/>
    <property type="project" value="UniProtKB-KW"/>
</dbReference>
<evidence type="ECO:0000256" key="16">
    <source>
        <dbReference type="ARBA" id="ARBA00022960"/>
    </source>
</evidence>
<dbReference type="Gene3D" id="1.10.3810.10">
    <property type="entry name" value="Biosynthetic peptidoglycan transglycosylase-like"/>
    <property type="match status" value="1"/>
</dbReference>
<keyword evidence="20 28" id="KW-0472">Membrane</keyword>
<dbReference type="InterPro" id="IPR036950">
    <property type="entry name" value="PBP_transglycosylase"/>
</dbReference>
<keyword evidence="10" id="KW-0121">Carboxypeptidase</keyword>
<keyword evidence="17" id="KW-0735">Signal-anchor</keyword>
<evidence type="ECO:0000256" key="22">
    <source>
        <dbReference type="ARBA" id="ARBA00023268"/>
    </source>
</evidence>
<evidence type="ECO:0000256" key="9">
    <source>
        <dbReference type="ARBA" id="ARBA00022519"/>
    </source>
</evidence>
<keyword evidence="23" id="KW-0961">Cell wall biogenesis/degradation</keyword>
<dbReference type="InterPro" id="IPR001264">
    <property type="entry name" value="Glyco_trans_51"/>
</dbReference>
<protein>
    <recommendedName>
        <fullName evidence="7">Penicillin-binding protein 1A</fullName>
        <ecNumber evidence="25">2.4.99.28</ecNumber>
        <ecNumber evidence="6">3.4.16.4</ecNumber>
    </recommendedName>
</protein>
<keyword evidence="14 28" id="KW-0812">Transmembrane</keyword>
<evidence type="ECO:0000256" key="8">
    <source>
        <dbReference type="ARBA" id="ARBA00022475"/>
    </source>
</evidence>
<evidence type="ECO:0000256" key="15">
    <source>
        <dbReference type="ARBA" id="ARBA00022801"/>
    </source>
</evidence>
<dbReference type="FunFam" id="1.10.3810.10:FF:000003">
    <property type="entry name" value="Penicillin-binding protein 1a"/>
    <property type="match status" value="1"/>
</dbReference>
<dbReference type="GO" id="GO:0008658">
    <property type="term" value="F:penicillin binding"/>
    <property type="evidence" value="ECO:0007669"/>
    <property type="project" value="InterPro"/>
</dbReference>
<keyword evidence="16" id="KW-0133">Cell shape</keyword>
<comment type="similarity">
    <text evidence="5">In the N-terminal section; belongs to the glycosyltransferase 51 family.</text>
</comment>
<dbReference type="UniPathway" id="UPA00219"/>
<dbReference type="NCBIfam" id="TIGR02074">
    <property type="entry name" value="PBP_1a_fam"/>
    <property type="match status" value="1"/>
</dbReference>
<proteinExistence type="inferred from homology"/>
<comment type="caution">
    <text evidence="32">The sequence shown here is derived from an EMBL/GenBank/DDBJ whole genome shotgun (WGS) entry which is preliminary data.</text>
</comment>
<feature type="transmembrane region" description="Helical" evidence="28">
    <location>
        <begin position="9"/>
        <end position="30"/>
    </location>
</feature>
<evidence type="ECO:0000256" key="12">
    <source>
        <dbReference type="ARBA" id="ARBA00022676"/>
    </source>
</evidence>
<comment type="function">
    <text evidence="1">Cell wall formation. Synthesis of cross-linked peptidoglycan from the lipid intermediates. The enzyme has a penicillin-insensitive transglycosylase N-terminal domain (formation of linear glycan strands) and a penicillin-sensitive transpeptidase C-terminal domain (cross-linking of the peptide subunits).</text>
</comment>
<keyword evidence="11" id="KW-0645">Protease</keyword>
<evidence type="ECO:0000259" key="30">
    <source>
        <dbReference type="Pfam" id="PF00912"/>
    </source>
</evidence>
<keyword evidence="22" id="KW-0511">Multifunctional enzyme</keyword>
<evidence type="ECO:0000256" key="13">
    <source>
        <dbReference type="ARBA" id="ARBA00022679"/>
    </source>
</evidence>
<dbReference type="GO" id="GO:0046677">
    <property type="term" value="P:response to antibiotic"/>
    <property type="evidence" value="ECO:0007669"/>
    <property type="project" value="UniProtKB-KW"/>
</dbReference>
<evidence type="ECO:0000313" key="32">
    <source>
        <dbReference type="EMBL" id="ODN68099.1"/>
    </source>
</evidence>
<evidence type="ECO:0000256" key="23">
    <source>
        <dbReference type="ARBA" id="ARBA00023316"/>
    </source>
</evidence>
<dbReference type="PANTHER" id="PTHR32282">
    <property type="entry name" value="BINDING PROTEIN TRANSPEPTIDASE, PUTATIVE-RELATED"/>
    <property type="match status" value="1"/>
</dbReference>
<feature type="domain" description="Penicillin-binding protein OB-like" evidence="31">
    <location>
        <begin position="317"/>
        <end position="425"/>
    </location>
</feature>
<keyword evidence="13" id="KW-0808">Transferase</keyword>
<dbReference type="Proteomes" id="UP000094379">
    <property type="component" value="Unassembled WGS sequence"/>
</dbReference>
<evidence type="ECO:0000256" key="5">
    <source>
        <dbReference type="ARBA" id="ARBA00007739"/>
    </source>
</evidence>
<gene>
    <name evidence="32" type="primary">mrcA</name>
    <name evidence="32" type="ORF">A9E74_00071</name>
</gene>
<evidence type="ECO:0000256" key="1">
    <source>
        <dbReference type="ARBA" id="ARBA00002624"/>
    </source>
</evidence>
<comment type="similarity">
    <text evidence="4">In the C-terminal section; belongs to the transpeptidase family.</text>
</comment>
<evidence type="ECO:0000256" key="11">
    <source>
        <dbReference type="ARBA" id="ARBA00022670"/>
    </source>
</evidence>
<evidence type="ECO:0000256" key="19">
    <source>
        <dbReference type="ARBA" id="ARBA00022989"/>
    </source>
</evidence>
<evidence type="ECO:0000313" key="33">
    <source>
        <dbReference type="Proteomes" id="UP000094379"/>
    </source>
</evidence>
<dbReference type="GO" id="GO:0009252">
    <property type="term" value="P:peptidoglycan biosynthetic process"/>
    <property type="evidence" value="ECO:0007669"/>
    <property type="project" value="UniProtKB-UniPathway"/>
</dbReference>
<evidence type="ECO:0000256" key="10">
    <source>
        <dbReference type="ARBA" id="ARBA00022645"/>
    </source>
</evidence>
<evidence type="ECO:0000259" key="29">
    <source>
        <dbReference type="Pfam" id="PF00905"/>
    </source>
</evidence>
<keyword evidence="21" id="KW-0046">Antibiotic resistance</keyword>
<comment type="subcellular location">
    <subcellularLocation>
        <location evidence="2">Cell inner membrane</location>
        <topology evidence="2">Single-pass type II membrane protein</topology>
    </subcellularLocation>
</comment>
<accession>A0A1E3GVK3</accession>
<evidence type="ECO:0000256" key="17">
    <source>
        <dbReference type="ARBA" id="ARBA00022968"/>
    </source>
</evidence>
<dbReference type="InterPro" id="IPR050396">
    <property type="entry name" value="Glycosyltr_51/Transpeptidase"/>
</dbReference>
<dbReference type="Pfam" id="PF00912">
    <property type="entry name" value="Transgly"/>
    <property type="match status" value="1"/>
</dbReference>
<comment type="pathway">
    <text evidence="3">Cell wall biogenesis; peptidoglycan biosynthesis.</text>
</comment>
<reference evidence="32 33" key="1">
    <citation type="submission" date="2016-07" db="EMBL/GenBank/DDBJ databases">
        <title>Draft Genome Sequence of Methylophaga muralis Bur 1.</title>
        <authorList>
            <person name="Vasilenko O.V."/>
            <person name="Doronina N.V."/>
            <person name="Shmareva M.N."/>
            <person name="Tarlachkov S.V."/>
            <person name="Mustakhimov I."/>
            <person name="Trotsenko Y.A."/>
        </authorList>
    </citation>
    <scope>NUCLEOTIDE SEQUENCE [LARGE SCALE GENOMIC DNA]</scope>
    <source>
        <strain evidence="32 33">Bur 1</strain>
    </source>
</reference>
<evidence type="ECO:0000256" key="2">
    <source>
        <dbReference type="ARBA" id="ARBA00004249"/>
    </source>
</evidence>
<dbReference type="AlphaFoldDB" id="A0A1E3GVK3"/>
<dbReference type="PATRIC" id="fig|291169.3.peg.70"/>
<evidence type="ECO:0000256" key="6">
    <source>
        <dbReference type="ARBA" id="ARBA00012448"/>
    </source>
</evidence>
<feature type="domain" description="Glycosyl transferase family 51" evidence="30">
    <location>
        <begin position="58"/>
        <end position="230"/>
    </location>
</feature>
<dbReference type="STRING" id="291169.A9E74_00071"/>
<dbReference type="GO" id="GO:0030288">
    <property type="term" value="C:outer membrane-bounded periplasmic space"/>
    <property type="evidence" value="ECO:0007669"/>
    <property type="project" value="TreeGrafter"/>
</dbReference>
<evidence type="ECO:0000256" key="20">
    <source>
        <dbReference type="ARBA" id="ARBA00023136"/>
    </source>
</evidence>
<evidence type="ECO:0000256" key="18">
    <source>
        <dbReference type="ARBA" id="ARBA00022984"/>
    </source>
</evidence>
<dbReference type="GO" id="GO:0008955">
    <property type="term" value="F:peptidoglycan glycosyltransferase activity"/>
    <property type="evidence" value="ECO:0007669"/>
    <property type="project" value="UniProtKB-EC"/>
</dbReference>
<keyword evidence="33" id="KW-1185">Reference proteome</keyword>
<evidence type="ECO:0000256" key="25">
    <source>
        <dbReference type="ARBA" id="ARBA00044770"/>
    </source>
</evidence>
<dbReference type="InterPro" id="IPR012338">
    <property type="entry name" value="Beta-lactam/transpept-like"/>
</dbReference>
<evidence type="ECO:0000256" key="24">
    <source>
        <dbReference type="ARBA" id="ARBA00034000"/>
    </source>
</evidence>
<dbReference type="EC" id="2.4.99.28" evidence="25"/>
<feature type="domain" description="Penicillin-binding protein transpeptidase" evidence="29">
    <location>
        <begin position="433"/>
        <end position="695"/>
    </location>
</feature>
<name>A0A1E3GVK3_9GAMM</name>
<dbReference type="RefSeq" id="WP_069294691.1">
    <property type="nucleotide sequence ID" value="NZ_MCRI01000001.1"/>
</dbReference>
<keyword evidence="19 28" id="KW-1133">Transmembrane helix</keyword>
<keyword evidence="8" id="KW-1003">Cell membrane</keyword>
<dbReference type="InterPro" id="IPR001460">
    <property type="entry name" value="PCN-bd_Tpept"/>
</dbReference>
<dbReference type="Pfam" id="PF17092">
    <property type="entry name" value="PCB_OB"/>
    <property type="match status" value="1"/>
</dbReference>
<evidence type="ECO:0000259" key="31">
    <source>
        <dbReference type="Pfam" id="PF17092"/>
    </source>
</evidence>
<dbReference type="Pfam" id="PF00905">
    <property type="entry name" value="Transpeptidase"/>
    <property type="match status" value="1"/>
</dbReference>
<dbReference type="SUPFAM" id="SSF56601">
    <property type="entry name" value="beta-lactamase/transpeptidase-like"/>
    <property type="match status" value="1"/>
</dbReference>
<sequence>MSRLVSRLLIWGFTLLIAGLLFIAVAYLFLSPKLPSAESLRTVQLQIPLRVFSEEGLLMAEFGEKRRIPVTYDEIPYKLIEAFLAAEDDRFFQHPGVDYQGLIRAAYSLALTGEKAQGGSTITMQVARNFFLSNEKTYLRKINEIILSLEIENTLSKEEILALYLNKIFLGHRSYGVGAAADVYYGKRLEDLTLAQMAMLAGLPKAPSTTNPITSPERALNRRNYVLRRMLDVGYITQAEYQEALKEEVSARYHGREIEVYAPYVAEMVRTYIVDEYGELAYENGMRVFTTIKAKHQQASTKALQDALLAYDKRHGYRGAVAKVDLSELPDLAASELHLKDYSIIGSISPALVLSIENNVAQVFVKRLGQIELPFSAVSWAQPQLSANSMGPRPQTISDVLAVGDIVYLRALEEDSWQLAQIPEAQAALVSLASEDGAITSLQGGFDYFHSKFNRVTQSKRQPGSGFKPFVYSAALEKGYTAATVVNDAPVVFDDPGLENVWRPENYSGRFFGPTRLREALTHSRNLVSIRLLRDIGIAYTVDYVQRFGFTPEQVPANLSVALGSGNAAPLDMARAYATLANGGHLVNPYIISRIENSAGEVIMQTKPHKVCDNCAVPTEAISEEEALMQAELLGFYPAKQVITPQNAFIVNSMLRDVVKFGTGRQALSLNRNDLAGKTGTTNDQLDAWFNGYTPDLVAVGWVGFDNPRTLGRYETGGRAALPMWIDFMRVALADMPQHAFEQPVDMVTVRIDPQTGLLARPGDSDAIYETFHKDNVPAMRGGSSSTPDQDDSLIDLF</sequence>
<dbReference type="InterPro" id="IPR023346">
    <property type="entry name" value="Lysozyme-like_dom_sf"/>
</dbReference>
<evidence type="ECO:0000256" key="7">
    <source>
        <dbReference type="ARBA" id="ARBA00018638"/>
    </source>
</evidence>
<dbReference type="EMBL" id="MCRI01000001">
    <property type="protein sequence ID" value="ODN68099.1"/>
    <property type="molecule type" value="Genomic_DNA"/>
</dbReference>
<keyword evidence="9" id="KW-0997">Cell inner membrane</keyword>
<dbReference type="Gene3D" id="3.40.710.10">
    <property type="entry name" value="DD-peptidase/beta-lactamase superfamily"/>
    <property type="match status" value="2"/>
</dbReference>
<keyword evidence="15" id="KW-0378">Hydrolase</keyword>